<evidence type="ECO:0000313" key="3">
    <source>
        <dbReference type="Proteomes" id="UP000822369"/>
    </source>
</evidence>
<accession>A0A9D2Z0E2</accession>
<proteinExistence type="predicted"/>
<name>A0A9D2Z0E2_NOTFU</name>
<dbReference type="Proteomes" id="UP000822369">
    <property type="component" value="Chromosome 1"/>
</dbReference>
<dbReference type="InterPro" id="IPR012337">
    <property type="entry name" value="RNaseH-like_sf"/>
</dbReference>
<dbReference type="GO" id="GO:0006357">
    <property type="term" value="P:regulation of transcription by RNA polymerase II"/>
    <property type="evidence" value="ECO:0007669"/>
    <property type="project" value="TreeGrafter"/>
</dbReference>
<dbReference type="SUPFAM" id="SSF53098">
    <property type="entry name" value="Ribonuclease H-like"/>
    <property type="match status" value="1"/>
</dbReference>
<dbReference type="InterPro" id="IPR052717">
    <property type="entry name" value="Vacuolar_transposase_reg"/>
</dbReference>
<dbReference type="PANTHER" id="PTHR46169:SF15">
    <property type="entry name" value="INNER CENTROMERE PROTEIN A-LIKE ISOFORM X1-RELATED"/>
    <property type="match status" value="1"/>
</dbReference>
<dbReference type="Pfam" id="PF05699">
    <property type="entry name" value="Dimer_Tnp_hAT"/>
    <property type="match status" value="1"/>
</dbReference>
<gene>
    <name evidence="2" type="ORF">G4P62_003870</name>
</gene>
<evidence type="ECO:0000313" key="2">
    <source>
        <dbReference type="EMBL" id="KAF7229992.1"/>
    </source>
</evidence>
<dbReference type="InterPro" id="IPR008906">
    <property type="entry name" value="HATC_C_dom"/>
</dbReference>
<protein>
    <submittedName>
        <fullName evidence="2">Zinc finger BED domain-containing protein 1-like</fullName>
    </submittedName>
</protein>
<dbReference type="GO" id="GO:0046983">
    <property type="term" value="F:protein dimerization activity"/>
    <property type="evidence" value="ECO:0007669"/>
    <property type="project" value="InterPro"/>
</dbReference>
<sequence>MLERVLEQQPAISAALMSRDLRRGEELNTLKDKDFCDVEDIVKLMVPVKLVTISMCEDKRPTLSVISPVREKLKKTFEAADEDSVVIREMKQAFREDLEKRYTGLEDLFHTAAALDPRFKSLPFLTDHDAERTFANITAKATSLHNKALATGDPVHGGPLQTTPCQTEPALGELGIRIDAPQTQHEPEDDLPPFKKKKISALDQLLGKDFEVRMAATSVRDKASEEVKRYRERASLPLEENPLQWWKEQQDLPLLSSLAKRYLCIPATSVASERVFSTAGDIVSTKRSLLKHEHVDQLIFLKKNLPSKKKKNNSDQE</sequence>
<comment type="caution">
    <text evidence="2">The sequence shown here is derived from an EMBL/GenBank/DDBJ whole genome shotgun (WGS) entry which is preliminary data.</text>
</comment>
<dbReference type="AlphaFoldDB" id="A0A9D2Z0E2"/>
<dbReference type="PANTHER" id="PTHR46169">
    <property type="entry name" value="DNA REPLICATION-RELATED ELEMENT FACTOR, ISOFORM A"/>
    <property type="match status" value="1"/>
</dbReference>
<dbReference type="EMBL" id="JAAVVJ010000001">
    <property type="protein sequence ID" value="KAF7229992.1"/>
    <property type="molecule type" value="Genomic_DNA"/>
</dbReference>
<reference evidence="2" key="1">
    <citation type="submission" date="2020-03" db="EMBL/GenBank/DDBJ databases">
        <title>Intra-Species Differences in Population Size shape Life History and Genome Evolution.</title>
        <authorList>
            <person name="Willemsen D."/>
            <person name="Cui R."/>
            <person name="Valenzano D.R."/>
        </authorList>
    </citation>
    <scope>NUCLEOTIDE SEQUENCE</scope>
    <source>
        <strain evidence="2">GRZ</strain>
        <tissue evidence="2">Whole</tissue>
    </source>
</reference>
<evidence type="ECO:0000259" key="1">
    <source>
        <dbReference type="Pfam" id="PF05699"/>
    </source>
</evidence>
<dbReference type="GO" id="GO:0005634">
    <property type="term" value="C:nucleus"/>
    <property type="evidence" value="ECO:0007669"/>
    <property type="project" value="TreeGrafter"/>
</dbReference>
<organism evidence="2 3">
    <name type="scientific">Nothobranchius furzeri</name>
    <name type="common">Turquoise killifish</name>
    <dbReference type="NCBI Taxonomy" id="105023"/>
    <lineage>
        <taxon>Eukaryota</taxon>
        <taxon>Metazoa</taxon>
        <taxon>Chordata</taxon>
        <taxon>Craniata</taxon>
        <taxon>Vertebrata</taxon>
        <taxon>Euteleostomi</taxon>
        <taxon>Actinopterygii</taxon>
        <taxon>Neopterygii</taxon>
        <taxon>Teleostei</taxon>
        <taxon>Neoteleostei</taxon>
        <taxon>Acanthomorphata</taxon>
        <taxon>Ovalentaria</taxon>
        <taxon>Atherinomorphae</taxon>
        <taxon>Cyprinodontiformes</taxon>
        <taxon>Nothobranchiidae</taxon>
        <taxon>Nothobranchius</taxon>
    </lineage>
</organism>
<feature type="domain" description="HAT C-terminal dimerisation" evidence="1">
    <location>
        <begin position="229"/>
        <end position="305"/>
    </location>
</feature>